<sequence length="520" mass="58183">MPTEIHTDAFDIIAHFPAASPTLLEDASRMRHEITGALPHTNDEVEGAIVLANLLRAVDTFSRSVRELQPPSTRQAYVGEQQQRAVEAVSVLKNLHLQEPRIPDDADYAAETALHVRTLAQGLSGAVNSVYKTELDPSTDNVQMHALGFLMQTTAGHPENLDLLYAVFGEEDDSAPIAHPVPKPARAQRPAPARSGRPSPEVSPITSPVEIQYLNEALIIEYDDGTQDTVTPTLRRRLAYLIGTMAGYERNGFWRSVSGPAVVGRMEEEVTQFALNQNLRKISKIIHGDKTLGYRFRIPEALQQELLTAKGTLHISDSYIMGDDELNDYYSNLPLKKPGRNLRLDFPIIVKELIEMDPRDSFQSWHDAGFNTEPADTKGGPSRLIAGMLQSSCIRRRIDRLLYIMPNTSLPQYEGQILWLLDQLAIGPQELPHIIPQDAAASTELSLGEILKARDILLKKSHRDYLRDPAFTRFLRHLIRFTQLDIDIEEAESVDVKDVFNRIMEAAAREEASIDQLHSS</sequence>
<gene>
    <name evidence="2" type="ORF">A3C24_05205</name>
</gene>
<dbReference type="Proteomes" id="UP000177159">
    <property type="component" value="Unassembled WGS sequence"/>
</dbReference>
<evidence type="ECO:0000313" key="2">
    <source>
        <dbReference type="EMBL" id="OGK22531.1"/>
    </source>
</evidence>
<dbReference type="AlphaFoldDB" id="A0A1F7GUN0"/>
<name>A0A1F7GUN0_9BACT</name>
<protein>
    <submittedName>
        <fullName evidence="2">Uncharacterized protein</fullName>
    </submittedName>
</protein>
<reference evidence="2 3" key="1">
    <citation type="journal article" date="2016" name="Nat. Commun.">
        <title>Thousands of microbial genomes shed light on interconnected biogeochemical processes in an aquifer system.</title>
        <authorList>
            <person name="Anantharaman K."/>
            <person name="Brown C.T."/>
            <person name="Hug L.A."/>
            <person name="Sharon I."/>
            <person name="Castelle C.J."/>
            <person name="Probst A.J."/>
            <person name="Thomas B.C."/>
            <person name="Singh A."/>
            <person name="Wilkins M.J."/>
            <person name="Karaoz U."/>
            <person name="Brodie E.L."/>
            <person name="Williams K.H."/>
            <person name="Hubbard S.S."/>
            <person name="Banfield J.F."/>
        </authorList>
    </citation>
    <scope>NUCLEOTIDE SEQUENCE [LARGE SCALE GENOMIC DNA]</scope>
</reference>
<evidence type="ECO:0000313" key="3">
    <source>
        <dbReference type="Proteomes" id="UP000177159"/>
    </source>
</evidence>
<dbReference type="EMBL" id="MFZM01000041">
    <property type="protein sequence ID" value="OGK22531.1"/>
    <property type="molecule type" value="Genomic_DNA"/>
</dbReference>
<feature type="region of interest" description="Disordered" evidence="1">
    <location>
        <begin position="175"/>
        <end position="206"/>
    </location>
</feature>
<proteinExistence type="predicted"/>
<accession>A0A1F7GUN0</accession>
<organism evidence="2 3">
    <name type="scientific">Candidatus Roizmanbacteria bacterium RIFCSPHIGHO2_02_FULL_37_24</name>
    <dbReference type="NCBI Taxonomy" id="1802037"/>
    <lineage>
        <taxon>Bacteria</taxon>
        <taxon>Candidatus Roizmaniibacteriota</taxon>
    </lineage>
</organism>
<evidence type="ECO:0000256" key="1">
    <source>
        <dbReference type="SAM" id="MobiDB-lite"/>
    </source>
</evidence>
<feature type="compositionally biased region" description="Low complexity" evidence="1">
    <location>
        <begin position="184"/>
        <end position="200"/>
    </location>
</feature>
<comment type="caution">
    <text evidence="2">The sequence shown here is derived from an EMBL/GenBank/DDBJ whole genome shotgun (WGS) entry which is preliminary data.</text>
</comment>